<feature type="region of interest" description="Disordered" evidence="8">
    <location>
        <begin position="232"/>
        <end position="257"/>
    </location>
</feature>
<feature type="domain" description="S-layer protein C-terminal" evidence="10">
    <location>
        <begin position="1503"/>
        <end position="1568"/>
    </location>
</feature>
<organism evidence="12 13">
    <name type="scientific">Lactobacillus intestinalis</name>
    <dbReference type="NCBI Taxonomy" id="151781"/>
    <lineage>
        <taxon>Bacteria</taxon>
        <taxon>Bacillati</taxon>
        <taxon>Bacillota</taxon>
        <taxon>Bacilli</taxon>
        <taxon>Lactobacillales</taxon>
        <taxon>Lactobacillaceae</taxon>
        <taxon>Lactobacillus</taxon>
    </lineage>
</organism>
<feature type="domain" description="C5a peptidase/Subtilisin-like protease SBT2-like Fn3-like" evidence="11">
    <location>
        <begin position="530"/>
        <end position="635"/>
    </location>
</feature>
<dbReference type="InterPro" id="IPR000209">
    <property type="entry name" value="Peptidase_S8/S53_dom"/>
</dbReference>
<evidence type="ECO:0000259" key="9">
    <source>
        <dbReference type="Pfam" id="PF00082"/>
    </source>
</evidence>
<dbReference type="PANTHER" id="PTHR43399">
    <property type="entry name" value="SUBTILISIN-RELATED"/>
    <property type="match status" value="1"/>
</dbReference>
<dbReference type="Gene3D" id="2.60.40.1710">
    <property type="entry name" value="Subtilisin-like superfamily"/>
    <property type="match status" value="1"/>
</dbReference>
<proteinExistence type="inferred from homology"/>
<evidence type="ECO:0000256" key="2">
    <source>
        <dbReference type="ARBA" id="ARBA00022670"/>
    </source>
</evidence>
<dbReference type="GO" id="GO:0006508">
    <property type="term" value="P:proteolysis"/>
    <property type="evidence" value="ECO:0007669"/>
    <property type="project" value="UniProtKB-KW"/>
</dbReference>
<feature type="active site" description="Charge relay system" evidence="6 7">
    <location>
        <position position="178"/>
    </location>
</feature>
<feature type="region of interest" description="Disordered" evidence="8">
    <location>
        <begin position="99"/>
        <end position="151"/>
    </location>
</feature>
<protein>
    <submittedName>
        <fullName evidence="12">Peptidase S8</fullName>
    </submittedName>
</protein>
<dbReference type="GO" id="GO:0004252">
    <property type="term" value="F:serine-type endopeptidase activity"/>
    <property type="evidence" value="ECO:0007669"/>
    <property type="project" value="UniProtKB-UniRule"/>
</dbReference>
<evidence type="ECO:0000256" key="7">
    <source>
        <dbReference type="PROSITE-ProRule" id="PRU01240"/>
    </source>
</evidence>
<feature type="domain" description="S-layer protein C-terminal" evidence="10">
    <location>
        <begin position="1639"/>
        <end position="1703"/>
    </location>
</feature>
<dbReference type="SUPFAM" id="SSF52743">
    <property type="entry name" value="Subtilisin-like"/>
    <property type="match status" value="1"/>
</dbReference>
<keyword evidence="4 7" id="KW-0378">Hydrolase</keyword>
<dbReference type="GO" id="GO:0016020">
    <property type="term" value="C:membrane"/>
    <property type="evidence" value="ECO:0007669"/>
    <property type="project" value="InterPro"/>
</dbReference>
<keyword evidence="5 7" id="KW-0720">Serine protease</keyword>
<dbReference type="Pfam" id="PF06280">
    <property type="entry name" value="fn3_5"/>
    <property type="match status" value="1"/>
</dbReference>
<gene>
    <name evidence="12" type="ORF">E5351_02255</name>
</gene>
<dbReference type="PRINTS" id="PR00723">
    <property type="entry name" value="SUBTILISIN"/>
</dbReference>
<evidence type="ECO:0000313" key="13">
    <source>
        <dbReference type="Proteomes" id="UP000309117"/>
    </source>
</evidence>
<dbReference type="PROSITE" id="PS00138">
    <property type="entry name" value="SUBTILASE_SER"/>
    <property type="match status" value="1"/>
</dbReference>
<dbReference type="EMBL" id="SRYV01000003">
    <property type="protein sequence ID" value="TGY16837.1"/>
    <property type="molecule type" value="Genomic_DNA"/>
</dbReference>
<dbReference type="InterPro" id="IPR024968">
    <property type="entry name" value="SlpA_C_lactobacillus"/>
</dbReference>
<dbReference type="CDD" id="cd07475">
    <property type="entry name" value="Peptidases_S8_C5a_Peptidase"/>
    <property type="match status" value="1"/>
</dbReference>
<dbReference type="InterPro" id="IPR010435">
    <property type="entry name" value="C5a/SBT2-like_Fn3"/>
</dbReference>
<dbReference type="PANTHER" id="PTHR43399:SF4">
    <property type="entry name" value="CELL WALL-ASSOCIATED PROTEASE"/>
    <property type="match status" value="1"/>
</dbReference>
<evidence type="ECO:0000259" key="10">
    <source>
        <dbReference type="Pfam" id="PF03217"/>
    </source>
</evidence>
<evidence type="ECO:0000313" key="12">
    <source>
        <dbReference type="EMBL" id="TGY16837.1"/>
    </source>
</evidence>
<feature type="compositionally biased region" description="Polar residues" evidence="8">
    <location>
        <begin position="140"/>
        <end position="151"/>
    </location>
</feature>
<dbReference type="InterPro" id="IPR023828">
    <property type="entry name" value="Peptidase_S8_Ser-AS"/>
</dbReference>
<dbReference type="Proteomes" id="UP000309117">
    <property type="component" value="Unassembled WGS sequence"/>
</dbReference>
<feature type="region of interest" description="Disordered" evidence="8">
    <location>
        <begin position="343"/>
        <end position="379"/>
    </location>
</feature>
<feature type="compositionally biased region" description="Polar residues" evidence="8">
    <location>
        <begin position="99"/>
        <end position="115"/>
    </location>
</feature>
<dbReference type="Gene3D" id="3.40.50.200">
    <property type="entry name" value="Peptidase S8/S53 domain"/>
    <property type="match status" value="1"/>
</dbReference>
<reference evidence="12 13" key="1">
    <citation type="submission" date="2019-04" db="EMBL/GenBank/DDBJ databases">
        <title>Microbes associate with the intestines of laboratory mice.</title>
        <authorList>
            <person name="Navarre W."/>
            <person name="Wong E."/>
            <person name="Huang K."/>
            <person name="Tropini C."/>
            <person name="Ng K."/>
            <person name="Yu B."/>
        </authorList>
    </citation>
    <scope>NUCLEOTIDE SEQUENCE [LARGE SCALE GENOMIC DNA]</scope>
    <source>
        <strain evidence="12 13">NM61_E11</strain>
    </source>
</reference>
<comment type="similarity">
    <text evidence="1 7">Belongs to the peptidase S8 family.</text>
</comment>
<feature type="active site" description="Charge relay system" evidence="6 7">
    <location>
        <position position="245"/>
    </location>
</feature>
<evidence type="ECO:0000256" key="3">
    <source>
        <dbReference type="ARBA" id="ARBA00022729"/>
    </source>
</evidence>
<feature type="domain" description="S-layer protein C-terminal" evidence="10">
    <location>
        <begin position="1572"/>
        <end position="1637"/>
    </location>
</feature>
<dbReference type="PROSITE" id="PS51892">
    <property type="entry name" value="SUBTILASE"/>
    <property type="match status" value="1"/>
</dbReference>
<feature type="compositionally biased region" description="Polar residues" evidence="8">
    <location>
        <begin position="1463"/>
        <end position="1479"/>
    </location>
</feature>
<evidence type="ECO:0000256" key="4">
    <source>
        <dbReference type="ARBA" id="ARBA00022801"/>
    </source>
</evidence>
<evidence type="ECO:0000256" key="8">
    <source>
        <dbReference type="SAM" id="MobiDB-lite"/>
    </source>
</evidence>
<dbReference type="InterPro" id="IPR051048">
    <property type="entry name" value="Peptidase_S8/S53_subtilisin"/>
</dbReference>
<dbReference type="Pfam" id="PF00082">
    <property type="entry name" value="Peptidase_S8"/>
    <property type="match status" value="1"/>
</dbReference>
<comment type="caution">
    <text evidence="12">The sequence shown here is derived from an EMBL/GenBank/DDBJ whole genome shotgun (WGS) entry which is preliminary data.</text>
</comment>
<evidence type="ECO:0000256" key="6">
    <source>
        <dbReference type="PIRSR" id="PIRSR615500-1"/>
    </source>
</evidence>
<name>A0A4S2BP16_9LACO</name>
<dbReference type="InterPro" id="IPR034216">
    <property type="entry name" value="C5a_Peptidase"/>
</dbReference>
<keyword evidence="3" id="KW-0732">Signal</keyword>
<evidence type="ECO:0000259" key="11">
    <source>
        <dbReference type="Pfam" id="PF06280"/>
    </source>
</evidence>
<dbReference type="InterPro" id="IPR036852">
    <property type="entry name" value="Peptidase_S8/S53_dom_sf"/>
</dbReference>
<feature type="domain" description="Peptidase S8/S53" evidence="9">
    <location>
        <begin position="169"/>
        <end position="506"/>
    </location>
</feature>
<feature type="active site" description="Charge relay system" evidence="6 7">
    <location>
        <position position="445"/>
    </location>
</feature>
<feature type="compositionally biased region" description="Polar residues" evidence="8">
    <location>
        <begin position="1416"/>
        <end position="1430"/>
    </location>
</feature>
<evidence type="ECO:0000256" key="5">
    <source>
        <dbReference type="ARBA" id="ARBA00022825"/>
    </source>
</evidence>
<dbReference type="RefSeq" id="WP_135960267.1">
    <property type="nucleotide sequence ID" value="NZ_AQFR02000001.1"/>
</dbReference>
<dbReference type="Gene3D" id="2.60.40.4070">
    <property type="match status" value="1"/>
</dbReference>
<dbReference type="Pfam" id="PF03217">
    <property type="entry name" value="SlpA"/>
    <property type="match status" value="3"/>
</dbReference>
<evidence type="ECO:0000256" key="1">
    <source>
        <dbReference type="ARBA" id="ARBA00011073"/>
    </source>
</evidence>
<feature type="compositionally biased region" description="Low complexity" evidence="8">
    <location>
        <begin position="120"/>
        <end position="135"/>
    </location>
</feature>
<dbReference type="InterPro" id="IPR015500">
    <property type="entry name" value="Peptidase_S8_subtilisin-rel"/>
</dbReference>
<sequence>MSDYSWPKSHNKYSYVFKTREGLNKIETQKRAKSVSDMRKKWVATAIIALASGSTVFLSQTSSVEAATGETSVQNVKVSVAKNESDSQKFNNSQNFEQKTPQAAAANQNGSQVQNDHTETQLQNQQTTQSQVTQAHTEENNASSIPESANQADHVKGNIQSAWDQGYKGENTVVAVIDSGADTSHKDFQTMPSNPKLKQEDVQSKIDQQGYGKYVNEKFPYVYNYADRDNDYIKSDDNNQNDSPHGQHVSGIIAADGHPEGDQQYVVGVAPEAQLMQLRVFGQFSDEKTDDVARAIYDATNLGADVVQMSLGQGVADQQLTNIEQKAVQYAIDHGVFVSISASNNGNSASVDNPSKVTAKGYGSGSEAGNYEPLNSGTVANPGASKNALTVAAETSGTGKDSDMASFSSWGPLSDFSLKPDLSAPGYQVVSTVNDNQYQTMSGTSMAGPFAAGSAALVIQRLKKTNPELKGAELVAATKALLMNSAKVQTQNGYTAPVSPRRQGAGQIDVGAATANPVYVTAADGTSSLSLRQVDEKTTFTLTFHNLTDQEQNYSFNDLGGGYTEQRDPDSGVFHEVQLAGAHVNGVGNFTLAPKEVKDLQYTLDLQGLNKNQPVEGWLHFTNDKDKSTVVVPYLAYYGDLTSENVFDQNANEEKPDIQGNRFVNENNYPLGVTDQESLKQLVNVDSDYNWQEVAKLYESGKVAFSPNDDHQSDLIKPYAYLKQNVKDLKVEILDAKGNVVRVVSDVQGVDKSYDESGVTKDASLSVSMRDNPDAFEWDGKVYDTKTGQMVTAPDGQYTYRFVATLWNEGPNQKQTADFPVVVDTQAPSLSVKYDSATHTLSGNYEDKGAGFTDYSYATVQVNDKVFGYKLNEGESGFDNSEKTKGHFNFTLSSDALAALSGSLNKVSVTLSDVANNTTVKTVDVPAVKDQPAVSVWNATEGVEFNKNSKDYNKENDTYTLYGSAAQDFYLNGALVQVRDGKYEVPVKTTTQDLVFSTDQAGKNVLKSFTTFTPKAFFNWQNVDGFDGNFGVNIYSVKTNDPNNAVVQAAVPLGKNVKAYAQDYFTGEVYKGQVENGVATFHMHTSINQGEDGIFKRALLTGWSEVDGPAYNDKQVTSKAGVASSNHLGVYYTTDKVNRKVYTDRADLGVDVQDEAADLSSFGPTAYPGHALADLTARTDPNPAIHFDYLNDNDTTRFGQNAVTDGYYDSVTKKFTVTGHVDPEVKSLTVLGDSSDENAPQNQVKLGKDGKFSFSFTTENVGQRPVAYIYTDQNGQKVRGTLNVVLDTVAPTLNVDQVNGNELEVKTNNPLFKLSGVVNDNLDGYRLYVNGNNIYREFLNSGYNKLAGLNTDGTDVNPYGPHNFEESFNLNDDNNQPTTHVFTIYVVDQVGNKVEKKIAVNYDPNYVAEPPKTDQDQNSGQTAQPQTNPAVNVDKPVHVDKPATPDNTSEVPAVDQTKHSDSEQTNQVPKDTTDQNSGQVPAVPVSRETSVTKDNNLNDVVLTAKSFPLLHDAYLYDENGEVVLTSDPQKKSVLKKGKTISSLQNGHVYVIKGVKFYQVGKNQYVKVANTVLQGPKRLQLKHNAFVYDEKGKLVKKHGKSVLLPKNKWVSALNNADKFKVNGVTYYKLADHQYIKVANTVVQPAKKLKLTHNAFVYDQNGKRVKKSKLLKEGTVLSALNGAEKFKLKNKTYYQVGKNQYVKVANTL</sequence>
<keyword evidence="2 7" id="KW-0645">Protease</keyword>
<feature type="region of interest" description="Disordered" evidence="8">
    <location>
        <begin position="1405"/>
        <end position="1491"/>
    </location>
</feature>
<accession>A0A4S2BP16</accession>